<evidence type="ECO:0000256" key="5">
    <source>
        <dbReference type="ARBA" id="ARBA00023136"/>
    </source>
</evidence>
<evidence type="ECO:0000256" key="2">
    <source>
        <dbReference type="ARBA" id="ARBA00022475"/>
    </source>
</evidence>
<dbReference type="Pfam" id="PF01292">
    <property type="entry name" value="Ni_hydr_CYTB"/>
    <property type="match status" value="1"/>
</dbReference>
<dbReference type="GO" id="GO:0009055">
    <property type="term" value="F:electron transfer activity"/>
    <property type="evidence" value="ECO:0007669"/>
    <property type="project" value="InterPro"/>
</dbReference>
<organism evidence="8 9">
    <name type="scientific">Candidatus Filomicrobium marinum</name>
    <dbReference type="NCBI Taxonomy" id="1608628"/>
    <lineage>
        <taxon>Bacteria</taxon>
        <taxon>Pseudomonadati</taxon>
        <taxon>Pseudomonadota</taxon>
        <taxon>Alphaproteobacteria</taxon>
        <taxon>Hyphomicrobiales</taxon>
        <taxon>Hyphomicrobiaceae</taxon>
        <taxon>Filomicrobium</taxon>
    </lineage>
</organism>
<comment type="subcellular location">
    <subcellularLocation>
        <location evidence="1">Cell membrane</location>
        <topology evidence="1">Multi-pass membrane protein</topology>
    </subcellularLocation>
</comment>
<evidence type="ECO:0000256" key="3">
    <source>
        <dbReference type="ARBA" id="ARBA00022692"/>
    </source>
</evidence>
<dbReference type="Proteomes" id="UP000033187">
    <property type="component" value="Chromosome 1"/>
</dbReference>
<dbReference type="RefSeq" id="WP_046479176.1">
    <property type="nucleotide sequence ID" value="NZ_LN829118.1"/>
</dbReference>
<feature type="transmembrane region" description="Helical" evidence="6">
    <location>
        <begin position="135"/>
        <end position="156"/>
    </location>
</feature>
<keyword evidence="5 6" id="KW-0472">Membrane</keyword>
<reference evidence="9" key="1">
    <citation type="submission" date="2015-02" db="EMBL/GenBank/DDBJ databases">
        <authorList>
            <person name="Chooi Y.-H."/>
        </authorList>
    </citation>
    <scope>NUCLEOTIDE SEQUENCE [LARGE SCALE GENOMIC DNA]</scope>
    <source>
        <strain evidence="9">strain Y</strain>
    </source>
</reference>
<feature type="domain" description="Cytochrome b561 bacterial/Ni-hydrogenase" evidence="7">
    <location>
        <begin position="28"/>
        <end position="281"/>
    </location>
</feature>
<feature type="transmembrane region" description="Helical" evidence="6">
    <location>
        <begin position="31"/>
        <end position="55"/>
    </location>
</feature>
<dbReference type="InterPro" id="IPR051542">
    <property type="entry name" value="Hydrogenase_cytochrome"/>
</dbReference>
<dbReference type="GO" id="GO:0022904">
    <property type="term" value="P:respiratory electron transport chain"/>
    <property type="evidence" value="ECO:0007669"/>
    <property type="project" value="InterPro"/>
</dbReference>
<dbReference type="Gene3D" id="1.20.950.20">
    <property type="entry name" value="Transmembrane di-heme cytochromes, Chain C"/>
    <property type="match status" value="1"/>
</dbReference>
<evidence type="ECO:0000313" key="8">
    <source>
        <dbReference type="EMBL" id="CPR20247.1"/>
    </source>
</evidence>
<sequence length="291" mass="32589">MFHPRSRSVGKPSSSDVAGATQKKLVFRHPLLVRLTHWMNVLCLFILLLSGLQIFNAHPSLYWGKYGADADPAFIDIRAYRDGNSIRGETRIGSLAIPTTGFLGASEYNGALSVRAFPSWLTIPSYRDLSTGRRWHFFFAWVFVLNGLAYVIYGIAAGHFRRKLVPNTNELAPSHLAHEIADHARLRFPKGDKARHYNTLQKLAYLSVIFILLPLMVATGLTMSPAMDAAWPWLLDVFGGRQSARTIHFISATLIVGFVFVHVAMVLLSGVWNNLRSMVTGRYAIEVEKHP</sequence>
<dbReference type="AlphaFoldDB" id="A0A0D6JGQ7"/>
<dbReference type="EMBL" id="LN829119">
    <property type="protein sequence ID" value="CPR20247.1"/>
    <property type="molecule type" value="Genomic_DNA"/>
</dbReference>
<evidence type="ECO:0000259" key="7">
    <source>
        <dbReference type="Pfam" id="PF01292"/>
    </source>
</evidence>
<dbReference type="OrthoDB" id="9781740at2"/>
<accession>A0A0D6JGQ7</accession>
<protein>
    <submittedName>
        <fullName evidence="8">Cytochrome b561</fullName>
    </submittedName>
</protein>
<proteinExistence type="predicted"/>
<dbReference type="GO" id="GO:0005886">
    <property type="term" value="C:plasma membrane"/>
    <property type="evidence" value="ECO:0007669"/>
    <property type="project" value="UniProtKB-SubCell"/>
</dbReference>
<name>A0A0D6JGQ7_9HYPH</name>
<dbReference type="InterPro" id="IPR016174">
    <property type="entry name" value="Di-haem_cyt_TM"/>
</dbReference>
<dbReference type="GO" id="GO:0020037">
    <property type="term" value="F:heme binding"/>
    <property type="evidence" value="ECO:0007669"/>
    <property type="project" value="TreeGrafter"/>
</dbReference>
<keyword evidence="3 6" id="KW-0812">Transmembrane</keyword>
<dbReference type="PANTHER" id="PTHR30485:SF1">
    <property type="entry name" value="CYTOCHROME YDHU-RELATED"/>
    <property type="match status" value="1"/>
</dbReference>
<evidence type="ECO:0000256" key="6">
    <source>
        <dbReference type="SAM" id="Phobius"/>
    </source>
</evidence>
<gene>
    <name evidence="8" type="ORF">YBN1229_v1_2524</name>
</gene>
<keyword evidence="4 6" id="KW-1133">Transmembrane helix</keyword>
<evidence type="ECO:0000313" key="9">
    <source>
        <dbReference type="Proteomes" id="UP000033187"/>
    </source>
</evidence>
<dbReference type="PANTHER" id="PTHR30485">
    <property type="entry name" value="NI/FE-HYDROGENASE 1 B-TYPE CYTOCHROME SUBUNIT"/>
    <property type="match status" value="1"/>
</dbReference>
<dbReference type="KEGG" id="fiy:BN1229_v1_2524"/>
<keyword evidence="9" id="KW-1185">Reference proteome</keyword>
<evidence type="ECO:0000256" key="1">
    <source>
        <dbReference type="ARBA" id="ARBA00004651"/>
    </source>
</evidence>
<dbReference type="InterPro" id="IPR011577">
    <property type="entry name" value="Cyt_b561_bac/Ni-Hgenase"/>
</dbReference>
<keyword evidence="2" id="KW-1003">Cell membrane</keyword>
<dbReference type="SUPFAM" id="SSF81342">
    <property type="entry name" value="Transmembrane di-heme cytochromes"/>
    <property type="match status" value="1"/>
</dbReference>
<evidence type="ECO:0000256" key="4">
    <source>
        <dbReference type="ARBA" id="ARBA00022989"/>
    </source>
</evidence>
<feature type="transmembrane region" description="Helical" evidence="6">
    <location>
        <begin position="203"/>
        <end position="227"/>
    </location>
</feature>
<feature type="transmembrane region" description="Helical" evidence="6">
    <location>
        <begin position="247"/>
        <end position="272"/>
    </location>
</feature>
<dbReference type="KEGG" id="fil:BN1229_v1_3399"/>